<dbReference type="Pfam" id="PF06808">
    <property type="entry name" value="DctM"/>
    <property type="match status" value="1"/>
</dbReference>
<comment type="subcellular location">
    <subcellularLocation>
        <location evidence="1 7">Cell inner membrane</location>
        <topology evidence="1 7">Multi-pass membrane protein</topology>
    </subcellularLocation>
</comment>
<keyword evidence="6 7" id="KW-0472">Membrane</keyword>
<feature type="transmembrane region" description="Helical" evidence="7">
    <location>
        <begin position="135"/>
        <end position="159"/>
    </location>
</feature>
<feature type="transmembrane region" description="Helical" evidence="7">
    <location>
        <begin position="171"/>
        <end position="193"/>
    </location>
</feature>
<feature type="transmembrane region" description="Helical" evidence="7">
    <location>
        <begin position="357"/>
        <end position="383"/>
    </location>
</feature>
<keyword evidence="3 7" id="KW-0997">Cell inner membrane</keyword>
<dbReference type="PANTHER" id="PTHR33362">
    <property type="entry name" value="SIALIC ACID TRAP TRANSPORTER PERMEASE PROTEIN SIAT-RELATED"/>
    <property type="match status" value="1"/>
</dbReference>
<gene>
    <name evidence="9" type="ORF">GXX24_01005</name>
</gene>
<evidence type="ECO:0000256" key="4">
    <source>
        <dbReference type="ARBA" id="ARBA00022692"/>
    </source>
</evidence>
<evidence type="ECO:0000256" key="2">
    <source>
        <dbReference type="ARBA" id="ARBA00022475"/>
    </source>
</evidence>
<comment type="subunit">
    <text evidence="7">The complex comprises the extracytoplasmic solute receptor protein and the two transmembrane proteins.</text>
</comment>
<comment type="function">
    <text evidence="7">Part of the tripartite ATP-independent periplasmic (TRAP) transport system.</text>
</comment>
<feature type="transmembrane region" description="Helical" evidence="7">
    <location>
        <begin position="214"/>
        <end position="236"/>
    </location>
</feature>
<reference evidence="9 10" key="1">
    <citation type="journal article" date="2020" name="Biotechnol. Biofuels">
        <title>New insights from the biogas microbiome by comprehensive genome-resolved metagenomics of nearly 1600 species originating from multiple anaerobic digesters.</title>
        <authorList>
            <person name="Campanaro S."/>
            <person name="Treu L."/>
            <person name="Rodriguez-R L.M."/>
            <person name="Kovalovszki A."/>
            <person name="Ziels R.M."/>
            <person name="Maus I."/>
            <person name="Zhu X."/>
            <person name="Kougias P.G."/>
            <person name="Basile A."/>
            <person name="Luo G."/>
            <person name="Schluter A."/>
            <person name="Konstantinidis K.T."/>
            <person name="Angelidaki I."/>
        </authorList>
    </citation>
    <scope>NUCLEOTIDE SEQUENCE [LARGE SCALE GENOMIC DNA]</scope>
    <source>
        <strain evidence="9">AS04akNAM_125</strain>
    </source>
</reference>
<evidence type="ECO:0000256" key="3">
    <source>
        <dbReference type="ARBA" id="ARBA00022519"/>
    </source>
</evidence>
<organism evidence="9 10">
    <name type="scientific">Paracoccus solventivorans</name>
    <dbReference type="NCBI Taxonomy" id="53463"/>
    <lineage>
        <taxon>Bacteria</taxon>
        <taxon>Pseudomonadati</taxon>
        <taxon>Pseudomonadota</taxon>
        <taxon>Alphaproteobacteria</taxon>
        <taxon>Rhodobacterales</taxon>
        <taxon>Paracoccaceae</taxon>
        <taxon>Paracoccus</taxon>
    </lineage>
</organism>
<evidence type="ECO:0000256" key="5">
    <source>
        <dbReference type="ARBA" id="ARBA00022989"/>
    </source>
</evidence>
<evidence type="ECO:0000256" key="7">
    <source>
        <dbReference type="RuleBase" id="RU369079"/>
    </source>
</evidence>
<dbReference type="EMBL" id="DULP01000016">
    <property type="protein sequence ID" value="HHW32711.1"/>
    <property type="molecule type" value="Genomic_DNA"/>
</dbReference>
<evidence type="ECO:0000313" key="9">
    <source>
        <dbReference type="EMBL" id="HHW32711.1"/>
    </source>
</evidence>
<dbReference type="PANTHER" id="PTHR33362:SF4">
    <property type="entry name" value="2,3-DIKETO-L-GULONATE TRAP TRANSPORTER LARGE PERMEASE PROTEIN YIAN"/>
    <property type="match status" value="1"/>
</dbReference>
<dbReference type="AlphaFoldDB" id="A0A832PKN9"/>
<evidence type="ECO:0000259" key="8">
    <source>
        <dbReference type="Pfam" id="PF06808"/>
    </source>
</evidence>
<dbReference type="InterPro" id="IPR010656">
    <property type="entry name" value="DctM"/>
</dbReference>
<keyword evidence="4 7" id="KW-0812">Transmembrane</keyword>
<keyword evidence="2" id="KW-1003">Cell membrane</keyword>
<feature type="transmembrane region" description="Helical" evidence="7">
    <location>
        <begin position="315"/>
        <end position="345"/>
    </location>
</feature>
<comment type="similarity">
    <text evidence="7">Belongs to the TRAP transporter large permease family.</text>
</comment>
<dbReference type="InterPro" id="IPR004681">
    <property type="entry name" value="TRAP_DctM"/>
</dbReference>
<feature type="transmembrane region" description="Helical" evidence="7">
    <location>
        <begin position="99"/>
        <end position="123"/>
    </location>
</feature>
<feature type="transmembrane region" description="Helical" evidence="7">
    <location>
        <begin position="278"/>
        <end position="295"/>
    </location>
</feature>
<dbReference type="RefSeq" id="WP_303728884.1">
    <property type="nucleotide sequence ID" value="NZ_DAOKYZ010000047.1"/>
</dbReference>
<dbReference type="GO" id="GO:0005886">
    <property type="term" value="C:plasma membrane"/>
    <property type="evidence" value="ECO:0007669"/>
    <property type="project" value="UniProtKB-SubCell"/>
</dbReference>
<evidence type="ECO:0000256" key="1">
    <source>
        <dbReference type="ARBA" id="ARBA00004429"/>
    </source>
</evidence>
<dbReference type="Proteomes" id="UP000580830">
    <property type="component" value="Unassembled WGS sequence"/>
</dbReference>
<accession>A0A832PKN9</accession>
<dbReference type="NCBIfam" id="TIGR00786">
    <property type="entry name" value="dctM"/>
    <property type="match status" value="1"/>
</dbReference>
<feature type="domain" description="TRAP C4-dicarboxylate transport system permease DctM subunit" evidence="8">
    <location>
        <begin position="8"/>
        <end position="418"/>
    </location>
</feature>
<evidence type="ECO:0000313" key="10">
    <source>
        <dbReference type="Proteomes" id="UP000580830"/>
    </source>
</evidence>
<dbReference type="GO" id="GO:0022857">
    <property type="term" value="F:transmembrane transporter activity"/>
    <property type="evidence" value="ECO:0007669"/>
    <property type="project" value="UniProtKB-UniRule"/>
</dbReference>
<sequence length="423" mass="45141">MSWLIAILLMFVLFALNMRIYLAMFAAILVYFLFFSNLPLAIAVQRIVAPTQNSSLLAIPFFILLGTLLGATAVAQRLLALADLLVGRIRGGMGHTNVMLSTLMGGISASNLADAAMATRMIVPQMIRQGYSRGAASAITACGSLITPIIPPGIALIIYGLVADVSIGSMFMAGIVPGLLLCVLLLIAVYIYARRRGIPASRDSWPTASETRSVLFQAWPALVLVVVIVGGIRMGIFTPTEAGAIAILMTLIIGFFIYRDMKPADVGRALGDTARQTAAILLVIMTSSGLAWIFSNERAGIAMAEWITGLTTNKYAFLAAVNVLLLFLGMFIEGTALMIVLVPLLKPVLAQFGIDPVHFGIVIIVNLSIGTLTPPVGTVLLLVCNLTRATIGEFFREGWMFVAALVIALLLVTYIPALSLVLV</sequence>
<feature type="transmembrane region" description="Helical" evidence="7">
    <location>
        <begin position="242"/>
        <end position="258"/>
    </location>
</feature>
<comment type="caution">
    <text evidence="9">The sequence shown here is derived from an EMBL/GenBank/DDBJ whole genome shotgun (WGS) entry which is preliminary data.</text>
</comment>
<protein>
    <recommendedName>
        <fullName evidence="7">TRAP transporter large permease protein</fullName>
    </recommendedName>
</protein>
<proteinExistence type="inferred from homology"/>
<keyword evidence="5 7" id="KW-1133">Transmembrane helix</keyword>
<name>A0A832PKN9_9RHOB</name>
<feature type="transmembrane region" description="Helical" evidence="7">
    <location>
        <begin position="25"/>
        <end position="44"/>
    </location>
</feature>
<dbReference type="PIRSF" id="PIRSF006066">
    <property type="entry name" value="HI0050"/>
    <property type="match status" value="1"/>
</dbReference>
<keyword evidence="7" id="KW-0813">Transport</keyword>
<evidence type="ECO:0000256" key="6">
    <source>
        <dbReference type="ARBA" id="ARBA00023136"/>
    </source>
</evidence>
<feature type="transmembrane region" description="Helical" evidence="7">
    <location>
        <begin position="56"/>
        <end position="79"/>
    </location>
</feature>
<feature type="transmembrane region" description="Helical" evidence="7">
    <location>
        <begin position="398"/>
        <end position="422"/>
    </location>
</feature>